<dbReference type="GO" id="GO:0016810">
    <property type="term" value="F:hydrolase activity, acting on carbon-nitrogen (but not peptide) bonds"/>
    <property type="evidence" value="ECO:0007669"/>
    <property type="project" value="InterPro"/>
</dbReference>
<dbReference type="Pfam" id="PF01979">
    <property type="entry name" value="Amidohydro_1"/>
    <property type="match status" value="1"/>
</dbReference>
<dbReference type="Gene3D" id="2.30.40.10">
    <property type="entry name" value="Urease, subunit C, domain 1"/>
    <property type="match status" value="1"/>
</dbReference>
<dbReference type="InterPro" id="IPR032466">
    <property type="entry name" value="Metal_Hydrolase"/>
</dbReference>
<sequence length="413" mass="46033">IVEVGDFETLKKKYADAEFIDAKGGVIHPAFINTHEHIYSALARGLSIKGYAPNGFLEILDGLWWTIDRNLDNDLTKLSAEATYLECIKNGVTTIFDHHASFGEISGSLFAIEEAARDFGVRSVLCYEISDRDGKEKAHAAIKENVDFAKHALSLKDDFIKGMMGMHASFTISDETMELCRKEKPKEIGYHIHVAEDILDLHRCLKEHGKRIVDRLYDWDVLGEKTLLAHCIYVNPHEMDLIRDTNTMVVHNPESNMGNACGCPPTMEIVHKGILTGLGTDGYTHDMIESWKVANILHKHHLVDPGAAWAEVPEMLFQGNARIANRYFEKKLGVLEKGAAADIIITDYIPPTPMNAGNLNGHMLFGMNGRSVVTTVGNGKVLMKNRELQGIDEERCLAKIREGAARLEKKING</sequence>
<feature type="domain" description="Amidohydrolase-related" evidence="2">
    <location>
        <begin position="27"/>
        <end position="381"/>
    </location>
</feature>
<protein>
    <submittedName>
        <fullName evidence="3">Aminohydrolase SsnA</fullName>
    </submittedName>
</protein>
<dbReference type="Proteomes" id="UP000780721">
    <property type="component" value="Unassembled WGS sequence"/>
</dbReference>
<evidence type="ECO:0000313" key="3">
    <source>
        <dbReference type="EMBL" id="MBF1305328.1"/>
    </source>
</evidence>
<dbReference type="PANTHER" id="PTHR43794">
    <property type="entry name" value="AMINOHYDROLASE SSNA-RELATED"/>
    <property type="match status" value="1"/>
</dbReference>
<dbReference type="InterPro" id="IPR017700">
    <property type="entry name" value="Aminohydrolase_SsnA"/>
</dbReference>
<evidence type="ECO:0000313" key="4">
    <source>
        <dbReference type="Proteomes" id="UP000780721"/>
    </source>
</evidence>
<dbReference type="Gene3D" id="3.20.20.140">
    <property type="entry name" value="Metal-dependent hydrolases"/>
    <property type="match status" value="1"/>
</dbReference>
<gene>
    <name evidence="3" type="primary">ssnA</name>
    <name evidence="3" type="ORF">HXM91_05685</name>
</gene>
<evidence type="ECO:0000259" key="2">
    <source>
        <dbReference type="Pfam" id="PF01979"/>
    </source>
</evidence>
<dbReference type="AlphaFoldDB" id="A0A930DXP7"/>
<dbReference type="InterPro" id="IPR006680">
    <property type="entry name" value="Amidohydro-rel"/>
</dbReference>
<dbReference type="NCBIfam" id="NF005540">
    <property type="entry name" value="PRK07203.1"/>
    <property type="match status" value="1"/>
</dbReference>
<dbReference type="InterPro" id="IPR011059">
    <property type="entry name" value="Metal-dep_hydrolase_composite"/>
</dbReference>
<name>A0A930DXP7_9FIRM</name>
<accession>A0A930DXP7</accession>
<dbReference type="PANTHER" id="PTHR43794:SF11">
    <property type="entry name" value="AMIDOHYDROLASE-RELATED DOMAIN-CONTAINING PROTEIN"/>
    <property type="match status" value="1"/>
</dbReference>
<organism evidence="3 4">
    <name type="scientific">Oribacterium sinus</name>
    <dbReference type="NCBI Taxonomy" id="237576"/>
    <lineage>
        <taxon>Bacteria</taxon>
        <taxon>Bacillati</taxon>
        <taxon>Bacillota</taxon>
        <taxon>Clostridia</taxon>
        <taxon>Lachnospirales</taxon>
        <taxon>Lachnospiraceae</taxon>
        <taxon>Oribacterium</taxon>
    </lineage>
</organism>
<reference evidence="3" key="1">
    <citation type="submission" date="2020-04" db="EMBL/GenBank/DDBJ databases">
        <title>Deep metagenomics examines the oral microbiome during advanced dental caries in children, revealing novel taxa and co-occurrences with host molecules.</title>
        <authorList>
            <person name="Baker J.L."/>
            <person name="Morton J.T."/>
            <person name="Dinis M."/>
            <person name="Alvarez R."/>
            <person name="Tran N.C."/>
            <person name="Knight R."/>
            <person name="Edlund A."/>
        </authorList>
    </citation>
    <scope>NUCLEOTIDE SEQUENCE</scope>
    <source>
        <strain evidence="3">JCVI_48_bin.5</strain>
    </source>
</reference>
<dbReference type="NCBIfam" id="TIGR03314">
    <property type="entry name" value="Se_ssnA"/>
    <property type="match status" value="1"/>
</dbReference>
<proteinExistence type="predicted"/>
<dbReference type="InterPro" id="IPR050287">
    <property type="entry name" value="MTA/SAH_deaminase"/>
</dbReference>
<evidence type="ECO:0000256" key="1">
    <source>
        <dbReference type="ARBA" id="ARBA00022801"/>
    </source>
</evidence>
<dbReference type="SUPFAM" id="SSF51338">
    <property type="entry name" value="Composite domain of metallo-dependent hydrolases"/>
    <property type="match status" value="1"/>
</dbReference>
<dbReference type="SUPFAM" id="SSF51556">
    <property type="entry name" value="Metallo-dependent hydrolases"/>
    <property type="match status" value="1"/>
</dbReference>
<keyword evidence="1" id="KW-0378">Hydrolase</keyword>
<dbReference type="EMBL" id="JABZRB010000144">
    <property type="protein sequence ID" value="MBF1305328.1"/>
    <property type="molecule type" value="Genomic_DNA"/>
</dbReference>
<feature type="non-terminal residue" evidence="3">
    <location>
        <position position="1"/>
    </location>
</feature>
<comment type="caution">
    <text evidence="3">The sequence shown here is derived from an EMBL/GenBank/DDBJ whole genome shotgun (WGS) entry which is preliminary data.</text>
</comment>